<keyword evidence="3" id="KW-1185">Reference proteome</keyword>
<gene>
    <name evidence="2" type="ORF">HF526_13290</name>
</gene>
<feature type="transmembrane region" description="Helical" evidence="1">
    <location>
        <begin position="57"/>
        <end position="81"/>
    </location>
</feature>
<protein>
    <submittedName>
        <fullName evidence="2">ABC transporter permease</fullName>
    </submittedName>
</protein>
<evidence type="ECO:0000256" key="1">
    <source>
        <dbReference type="SAM" id="Phobius"/>
    </source>
</evidence>
<dbReference type="EMBL" id="JAAXLA010000020">
    <property type="protein sequence ID" value="NMH98278.1"/>
    <property type="molecule type" value="Genomic_DNA"/>
</dbReference>
<accession>A0ABX1SDK1</accession>
<feature type="transmembrane region" description="Helical" evidence="1">
    <location>
        <begin position="246"/>
        <end position="266"/>
    </location>
</feature>
<sequence>MVAEQSDARPKPIPRGHVPSRAERIAKPIGGFLAMAADTVVATFKPPFQWREYVQQCWFVTSVAVGPTILLGIPFVALVTFQFNQVLTELGAIDLAGTGSAFATVTQIGPIATTFIIAGAVATAISADLGARRIREEIDAMEVLGIDPIHRLVVPRVLAAATMSIFLNALLILIGIGGGFFYSVFLQGASPGAFIDTMNVLVGNDSLVSATVRACIYGWLGAMIGSYRGLTTSGGPKGVGNAVNETVVYVFLALFPVNTLFTQLSYTLGFVSK</sequence>
<dbReference type="InterPro" id="IPR030802">
    <property type="entry name" value="Permease_MalE"/>
</dbReference>
<dbReference type="Proteomes" id="UP000820669">
    <property type="component" value="Unassembled WGS sequence"/>
</dbReference>
<organism evidence="2 3">
    <name type="scientific">Pseudonocardia acidicola</name>
    <dbReference type="NCBI Taxonomy" id="2724939"/>
    <lineage>
        <taxon>Bacteria</taxon>
        <taxon>Bacillati</taxon>
        <taxon>Actinomycetota</taxon>
        <taxon>Actinomycetes</taxon>
        <taxon>Pseudonocardiales</taxon>
        <taxon>Pseudonocardiaceae</taxon>
        <taxon>Pseudonocardia</taxon>
    </lineage>
</organism>
<name>A0ABX1SDK1_9PSEU</name>
<feature type="transmembrane region" description="Helical" evidence="1">
    <location>
        <begin position="206"/>
        <end position="225"/>
    </location>
</feature>
<proteinExistence type="predicted"/>
<feature type="transmembrane region" description="Helical" evidence="1">
    <location>
        <begin position="165"/>
        <end position="186"/>
    </location>
</feature>
<evidence type="ECO:0000313" key="2">
    <source>
        <dbReference type="EMBL" id="NMH98278.1"/>
    </source>
</evidence>
<dbReference type="PANTHER" id="PTHR30188">
    <property type="entry name" value="ABC TRANSPORTER PERMEASE PROTEIN-RELATED"/>
    <property type="match status" value="1"/>
</dbReference>
<evidence type="ECO:0000313" key="3">
    <source>
        <dbReference type="Proteomes" id="UP000820669"/>
    </source>
</evidence>
<keyword evidence="1" id="KW-0472">Membrane</keyword>
<reference evidence="2 3" key="1">
    <citation type="submission" date="2020-04" db="EMBL/GenBank/DDBJ databases">
        <authorList>
            <person name="Klaysubun C."/>
            <person name="Duangmal K."/>
            <person name="Lipun K."/>
        </authorList>
    </citation>
    <scope>NUCLEOTIDE SEQUENCE [LARGE SCALE GENOMIC DNA]</scope>
    <source>
        <strain evidence="2 3">K10HN5</strain>
    </source>
</reference>
<dbReference type="PANTHER" id="PTHR30188:SF4">
    <property type="entry name" value="PROTEIN TRIGALACTOSYLDIACYLGLYCEROL 1, CHLOROPLASTIC"/>
    <property type="match status" value="1"/>
</dbReference>
<dbReference type="Pfam" id="PF02405">
    <property type="entry name" value="MlaE"/>
    <property type="match status" value="1"/>
</dbReference>
<feature type="transmembrane region" description="Helical" evidence="1">
    <location>
        <begin position="101"/>
        <end position="125"/>
    </location>
</feature>
<keyword evidence="1" id="KW-1133">Transmembrane helix</keyword>
<comment type="caution">
    <text evidence="2">The sequence shown here is derived from an EMBL/GenBank/DDBJ whole genome shotgun (WGS) entry which is preliminary data.</text>
</comment>
<keyword evidence="1" id="KW-0812">Transmembrane</keyword>